<organism evidence="1 2">
    <name type="scientific">Chengkuizengella marina</name>
    <dbReference type="NCBI Taxonomy" id="2507566"/>
    <lineage>
        <taxon>Bacteria</taxon>
        <taxon>Bacillati</taxon>
        <taxon>Bacillota</taxon>
        <taxon>Bacilli</taxon>
        <taxon>Bacillales</taxon>
        <taxon>Paenibacillaceae</taxon>
        <taxon>Chengkuizengella</taxon>
    </lineage>
</organism>
<dbReference type="AlphaFoldDB" id="A0A6N9Q2B1"/>
<evidence type="ECO:0000313" key="1">
    <source>
        <dbReference type="EMBL" id="NBI28664.1"/>
    </source>
</evidence>
<name>A0A6N9Q2B1_9BACL</name>
<keyword evidence="2" id="KW-1185">Reference proteome</keyword>
<proteinExistence type="predicted"/>
<accession>A0A6N9Q2B1</accession>
<comment type="caution">
    <text evidence="1">The sequence shown here is derived from an EMBL/GenBank/DDBJ whole genome shotgun (WGS) entry which is preliminary data.</text>
</comment>
<dbReference type="Proteomes" id="UP000448943">
    <property type="component" value="Unassembled WGS sequence"/>
</dbReference>
<sequence length="113" mass="13605">MYLEKYPVTSLSGEKYKVSVYRSHIGLGVYEFEVKIYKDVSPTIFNLFKKNKLVYTFGTSWTKYHHWFGKYVNLAKHTIQDYEEKIKKEELDEEKHQIGIKEFIKWNGDILEK</sequence>
<evidence type="ECO:0000313" key="2">
    <source>
        <dbReference type="Proteomes" id="UP000448943"/>
    </source>
</evidence>
<protein>
    <submittedName>
        <fullName evidence="1">Uncharacterized protein</fullName>
    </submittedName>
</protein>
<dbReference type="EMBL" id="SIJB01000016">
    <property type="protein sequence ID" value="NBI28664.1"/>
    <property type="molecule type" value="Genomic_DNA"/>
</dbReference>
<gene>
    <name evidence="1" type="ORF">ERL59_06815</name>
</gene>
<reference evidence="1 2" key="1">
    <citation type="submission" date="2019-01" db="EMBL/GenBank/DDBJ databases">
        <title>Chengkuizengella sp. nov., isolated from deep-sea sediment of East Pacific Ocean.</title>
        <authorList>
            <person name="Yang J."/>
            <person name="Lai Q."/>
            <person name="Shao Z."/>
        </authorList>
    </citation>
    <scope>NUCLEOTIDE SEQUENCE [LARGE SCALE GENOMIC DNA]</scope>
    <source>
        <strain evidence="1 2">YPA3-1-1</strain>
    </source>
</reference>
<dbReference type="RefSeq" id="WP_160645455.1">
    <property type="nucleotide sequence ID" value="NZ_SIJB01000016.1"/>
</dbReference>